<evidence type="ECO:0000256" key="1">
    <source>
        <dbReference type="ARBA" id="ARBA00000085"/>
    </source>
</evidence>
<dbReference type="InterPro" id="IPR036890">
    <property type="entry name" value="HATPase_C_sf"/>
</dbReference>
<name>H6RLC6_BLASD</name>
<evidence type="ECO:0000256" key="7">
    <source>
        <dbReference type="SAM" id="MobiDB-lite"/>
    </source>
</evidence>
<dbReference type="InterPro" id="IPR005467">
    <property type="entry name" value="His_kinase_dom"/>
</dbReference>
<dbReference type="OrthoDB" id="5096633at2"/>
<reference evidence="9 10" key="1">
    <citation type="journal article" date="2012" name="J. Bacteriol.">
        <title>Genome Sequence of Blastococcus saxobsidens DD2, a Stone-Inhabiting Bacterium.</title>
        <authorList>
            <person name="Chouaia B."/>
            <person name="Crotti E."/>
            <person name="Brusetti L."/>
            <person name="Daffonchio D."/>
            <person name="Essoussi I."/>
            <person name="Nouioui I."/>
            <person name="Sbissi I."/>
            <person name="Ghodhbane-Gtari F."/>
            <person name="Gtari M."/>
            <person name="Vacherie B."/>
            <person name="Barbe V."/>
            <person name="Medigue C."/>
            <person name="Gury J."/>
            <person name="Pujic P."/>
            <person name="Normand P."/>
        </authorList>
    </citation>
    <scope>NUCLEOTIDE SEQUENCE [LARGE SCALE GENOMIC DNA]</scope>
    <source>
        <strain evidence="9 10">DD2</strain>
    </source>
</reference>
<keyword evidence="10" id="KW-1185">Reference proteome</keyword>
<comment type="catalytic activity">
    <reaction evidence="1">
        <text>ATP + protein L-histidine = ADP + protein N-phospho-L-histidine.</text>
        <dbReference type="EC" id="2.7.13.3"/>
    </reaction>
</comment>
<dbReference type="PROSITE" id="PS50109">
    <property type="entry name" value="HIS_KIN"/>
    <property type="match status" value="1"/>
</dbReference>
<feature type="domain" description="Histidine kinase" evidence="8">
    <location>
        <begin position="562"/>
        <end position="785"/>
    </location>
</feature>
<dbReference type="SUPFAM" id="SSF55874">
    <property type="entry name" value="ATPase domain of HSP90 chaperone/DNA topoisomerase II/histidine kinase"/>
    <property type="match status" value="2"/>
</dbReference>
<proteinExistence type="predicted"/>
<dbReference type="AlphaFoldDB" id="H6RLC6"/>
<dbReference type="EMBL" id="FO117623">
    <property type="protein sequence ID" value="CCG02452.1"/>
    <property type="molecule type" value="Genomic_DNA"/>
</dbReference>
<dbReference type="HOGENOM" id="CLU_012281_1_0_11"/>
<feature type="region of interest" description="Disordered" evidence="7">
    <location>
        <begin position="494"/>
        <end position="520"/>
    </location>
</feature>
<accession>H6RLC6</accession>
<feature type="compositionally biased region" description="Low complexity" evidence="7">
    <location>
        <begin position="497"/>
        <end position="510"/>
    </location>
</feature>
<dbReference type="GO" id="GO:0000160">
    <property type="term" value="P:phosphorelay signal transduction system"/>
    <property type="evidence" value="ECO:0007669"/>
    <property type="project" value="UniProtKB-KW"/>
</dbReference>
<dbReference type="SMART" id="SM00387">
    <property type="entry name" value="HATPase_c"/>
    <property type="match status" value="1"/>
</dbReference>
<dbReference type="KEGG" id="bsd:BLASA_1523"/>
<evidence type="ECO:0000256" key="4">
    <source>
        <dbReference type="ARBA" id="ARBA00022679"/>
    </source>
</evidence>
<evidence type="ECO:0000313" key="10">
    <source>
        <dbReference type="Proteomes" id="UP000007517"/>
    </source>
</evidence>
<reference evidence="10" key="2">
    <citation type="submission" date="2012-02" db="EMBL/GenBank/DDBJ databases">
        <title>Complete genome sequence of Blastococcus saxobsidens strain DD2.</title>
        <authorList>
            <person name="Genoscope."/>
        </authorList>
    </citation>
    <scope>NUCLEOTIDE SEQUENCE [LARGE SCALE GENOMIC DNA]</scope>
    <source>
        <strain evidence="10">DD2</strain>
    </source>
</reference>
<dbReference type="InterPro" id="IPR003594">
    <property type="entry name" value="HATPase_dom"/>
</dbReference>
<keyword evidence="6" id="KW-0902">Two-component regulatory system</keyword>
<gene>
    <name evidence="9" type="ordered locus">BLASA_1523</name>
</gene>
<dbReference type="GO" id="GO:0004673">
    <property type="term" value="F:protein histidine kinase activity"/>
    <property type="evidence" value="ECO:0007669"/>
    <property type="project" value="UniProtKB-EC"/>
</dbReference>
<organism evidence="9 10">
    <name type="scientific">Blastococcus saxobsidens (strain DD2)</name>
    <dbReference type="NCBI Taxonomy" id="1146883"/>
    <lineage>
        <taxon>Bacteria</taxon>
        <taxon>Bacillati</taxon>
        <taxon>Actinomycetota</taxon>
        <taxon>Actinomycetes</taxon>
        <taxon>Geodermatophilales</taxon>
        <taxon>Geodermatophilaceae</taxon>
        <taxon>Blastococcus</taxon>
    </lineage>
</organism>
<dbReference type="STRING" id="1146883.BLASA_1523"/>
<keyword evidence="3" id="KW-0597">Phosphoprotein</keyword>
<dbReference type="EC" id="2.7.13.3" evidence="2"/>
<dbReference type="Proteomes" id="UP000007517">
    <property type="component" value="Chromosome"/>
</dbReference>
<keyword evidence="4" id="KW-0808">Transferase</keyword>
<dbReference type="Gene3D" id="3.30.565.10">
    <property type="entry name" value="Histidine kinase-like ATPase, C-terminal domain"/>
    <property type="match status" value="2"/>
</dbReference>
<feature type="region of interest" description="Disordered" evidence="7">
    <location>
        <begin position="442"/>
        <end position="482"/>
    </location>
</feature>
<evidence type="ECO:0000259" key="8">
    <source>
        <dbReference type="PROSITE" id="PS50109"/>
    </source>
</evidence>
<keyword evidence="5 9" id="KW-0418">Kinase</keyword>
<sequence>MTRGFIVDTHLLRELGDLLVGRDSTAVLELIKNGYDADAAVVRVGAQQLDHAELAVLTVEDDGNGMTLQRFEAAFLRIAGRDKEVGDRTSPRYQRAYTGQKGIGRLASQKLAKRLDVSSRPNAHVASAGEEGVHAAIDWEEIDRQDRLDMLERGLEVSGTPIVGNLPSGTALALRGLKRPWTRAQIASFVTELQTAQPPALLMGADADALALVGDPLIRTPHVRDASMGDPGFSIQLAGDLDAGDDLWATAAESFSWCVEVDVENGRVRYRITPTRPFAQTEPLARPYNFEAVVDPSLRFQARFFVMPNATARGPLGGFTRAHSGIRVYLEGFRVLPYGEYGDDWLEINRDYRGGARYYTIDLDEDASDPVDLDRREALNAIASIGYYGAVFLTTSGAPDLQSLINREGFVPGASFDAIRGIVQNGVRLSVRVRRSLHNLRQALKEKGPGPAESPDDQLSGAGGRDDGTAPASPEAEPHPQPRASYDLLARREPAAEAHQAMQSAATAAEQLERSPAAMRSGGPEVRALVDGFRAANSVLQDMRSIQPELRTLAGVGLQLGAFVHDINGMLASTTTVRSLLREAIVASPDGQQRRELQVILRAADELAHVLARQSSYLTDVLSTDPRRRRARVLVRDRCESVLRFLEARLAGKKIAIHVDIPPDLKTPPMFPAEMTVLLTNLLTNAVKNAADGGNIWIDAKEDLDGNTEILIANDGTKVDLAEAERWFLPFESTTTTVDEVLGQGLGLGLPIVRAITDDYRGDVRFVASPHGPGSAVRVLLTRKDRP</sequence>
<evidence type="ECO:0000256" key="5">
    <source>
        <dbReference type="ARBA" id="ARBA00022777"/>
    </source>
</evidence>
<evidence type="ECO:0000256" key="6">
    <source>
        <dbReference type="ARBA" id="ARBA00023012"/>
    </source>
</evidence>
<dbReference type="Pfam" id="PF13589">
    <property type="entry name" value="HATPase_c_3"/>
    <property type="match status" value="1"/>
</dbReference>
<evidence type="ECO:0000256" key="3">
    <source>
        <dbReference type="ARBA" id="ARBA00022553"/>
    </source>
</evidence>
<protein>
    <recommendedName>
        <fullName evidence="2">histidine kinase</fullName>
        <ecNumber evidence="2">2.7.13.3</ecNumber>
    </recommendedName>
</protein>
<dbReference type="Pfam" id="PF02518">
    <property type="entry name" value="HATPase_c"/>
    <property type="match status" value="1"/>
</dbReference>
<dbReference type="InterPro" id="IPR050980">
    <property type="entry name" value="2C_sensor_his_kinase"/>
</dbReference>
<dbReference type="PANTHER" id="PTHR44936:SF9">
    <property type="entry name" value="SENSOR PROTEIN CREC"/>
    <property type="match status" value="1"/>
</dbReference>
<evidence type="ECO:0000256" key="2">
    <source>
        <dbReference type="ARBA" id="ARBA00012438"/>
    </source>
</evidence>
<evidence type="ECO:0000313" key="9">
    <source>
        <dbReference type="EMBL" id="CCG02452.1"/>
    </source>
</evidence>
<dbReference type="PANTHER" id="PTHR44936">
    <property type="entry name" value="SENSOR PROTEIN CREC"/>
    <property type="match status" value="1"/>
</dbReference>
<dbReference type="eggNOG" id="COG4191">
    <property type="taxonomic scope" value="Bacteria"/>
</dbReference>